<dbReference type="EMBL" id="CADEAL010001114">
    <property type="protein sequence ID" value="CAB1429251.1"/>
    <property type="molecule type" value="Genomic_DNA"/>
</dbReference>
<proteinExistence type="predicted"/>
<feature type="compositionally biased region" description="Polar residues" evidence="1">
    <location>
        <begin position="117"/>
        <end position="129"/>
    </location>
</feature>
<protein>
    <submittedName>
        <fullName evidence="2">Uncharacterized protein</fullName>
    </submittedName>
</protein>
<sequence>MCQPGQEGFMAVRELWVVQVVVLNIQSEMGFSRTRCQSITRPTTDSHSDGRLRVANSPNLHVLDCARRKHKSRHKENVQERPGLADSAHVLGLPKPSTSTAIFQMAPGKCGSRRSSHSTPRAISSFCVS</sequence>
<dbReference type="Proteomes" id="UP001153269">
    <property type="component" value="Unassembled WGS sequence"/>
</dbReference>
<evidence type="ECO:0000256" key="1">
    <source>
        <dbReference type="SAM" id="MobiDB-lite"/>
    </source>
</evidence>
<keyword evidence="3" id="KW-1185">Reference proteome</keyword>
<dbReference type="AlphaFoldDB" id="A0A9N7UFG6"/>
<organism evidence="2 3">
    <name type="scientific">Pleuronectes platessa</name>
    <name type="common">European plaice</name>
    <dbReference type="NCBI Taxonomy" id="8262"/>
    <lineage>
        <taxon>Eukaryota</taxon>
        <taxon>Metazoa</taxon>
        <taxon>Chordata</taxon>
        <taxon>Craniata</taxon>
        <taxon>Vertebrata</taxon>
        <taxon>Euteleostomi</taxon>
        <taxon>Actinopterygii</taxon>
        <taxon>Neopterygii</taxon>
        <taxon>Teleostei</taxon>
        <taxon>Neoteleostei</taxon>
        <taxon>Acanthomorphata</taxon>
        <taxon>Carangaria</taxon>
        <taxon>Pleuronectiformes</taxon>
        <taxon>Pleuronectoidei</taxon>
        <taxon>Pleuronectidae</taxon>
        <taxon>Pleuronectes</taxon>
    </lineage>
</organism>
<accession>A0A9N7UFG6</accession>
<feature type="region of interest" description="Disordered" evidence="1">
    <location>
        <begin position="67"/>
        <end position="129"/>
    </location>
</feature>
<gene>
    <name evidence="2" type="ORF">PLEPLA_LOCUS17227</name>
</gene>
<evidence type="ECO:0000313" key="2">
    <source>
        <dbReference type="EMBL" id="CAB1429251.1"/>
    </source>
</evidence>
<evidence type="ECO:0000313" key="3">
    <source>
        <dbReference type="Proteomes" id="UP001153269"/>
    </source>
</evidence>
<comment type="caution">
    <text evidence="2">The sequence shown here is derived from an EMBL/GenBank/DDBJ whole genome shotgun (WGS) entry which is preliminary data.</text>
</comment>
<name>A0A9N7UFG6_PLEPL</name>
<reference evidence="2" key="1">
    <citation type="submission" date="2020-03" db="EMBL/GenBank/DDBJ databases">
        <authorList>
            <person name="Weist P."/>
        </authorList>
    </citation>
    <scope>NUCLEOTIDE SEQUENCE</scope>
</reference>